<keyword evidence="1 6" id="KW-0378">Hydrolase</keyword>
<evidence type="ECO:0000256" key="1">
    <source>
        <dbReference type="ARBA" id="ARBA00022801"/>
    </source>
</evidence>
<dbReference type="OrthoDB" id="10249667at2759"/>
<dbReference type="InterPro" id="IPR019438">
    <property type="entry name" value="Q_salvage"/>
</dbReference>
<sequence length="416" mass="46864">MHAEWNCDYLTRNNILDPWASVNYIAENAEDVKLHKEKLEEAAKKITVKIINGALKTAFVRPSGLHVFNDVTLPLKDAVDRWCFICAMSFSFWVDFMPGEPKYMIKSPDGLLWKGTRAVMVRFNQLIKKFDGSFYNCVKKVNNDPMQLMSLVLENFPCFRDIAIYKGQKVSFLLKAQLLVLGVGVLLDEHGIPGELFTYGEPSEVEMRAVACKCMQLITEIVNVELEKAAETIRVDCLDIDSFVDMDRIWSVAKVQRASSDSQTCGGIPTQGFTCLSRLYNFRTKDNRLANTTVATELERAGFTNFGQVGKILSHNESSICGFLQPVKTLFSNTLMTTYYIMNELLYAQRIADGYETRTQLGWAVPGVGMCGATQKIYELYKPHDGIIQVPESMLSQLLSSGYVYQGVSFAIWPVS</sequence>
<evidence type="ECO:0000313" key="7">
    <source>
        <dbReference type="EMBL" id="CDW57570.1"/>
    </source>
</evidence>
<evidence type="ECO:0000256" key="3">
    <source>
        <dbReference type="ARBA" id="ARBA00035306"/>
    </source>
</evidence>
<gene>
    <name evidence="7" type="ORF">TTRE_0000586201</name>
</gene>
<dbReference type="AlphaFoldDB" id="A0A077ZFZ2"/>
<organism evidence="7 8">
    <name type="scientific">Trichuris trichiura</name>
    <name type="common">Whipworm</name>
    <name type="synonym">Trichocephalus trichiurus</name>
    <dbReference type="NCBI Taxonomy" id="36087"/>
    <lineage>
        <taxon>Eukaryota</taxon>
        <taxon>Metazoa</taxon>
        <taxon>Ecdysozoa</taxon>
        <taxon>Nematoda</taxon>
        <taxon>Enoplea</taxon>
        <taxon>Dorylaimia</taxon>
        <taxon>Trichinellida</taxon>
        <taxon>Trichuridae</taxon>
        <taxon>Trichuris</taxon>
    </lineage>
</organism>
<dbReference type="Proteomes" id="UP000030665">
    <property type="component" value="Unassembled WGS sequence"/>
</dbReference>
<reference evidence="7" key="2">
    <citation type="submission" date="2014-03" db="EMBL/GenBank/DDBJ databases">
        <title>The whipworm genome and dual-species transcriptomics of an intimate host-pathogen interaction.</title>
        <authorList>
            <person name="Foth B.J."/>
            <person name="Tsai I.J."/>
            <person name="Reid A.J."/>
            <person name="Bancroft A.J."/>
            <person name="Nichol S."/>
            <person name="Tracey A."/>
            <person name="Holroyd N."/>
            <person name="Cotton J.A."/>
            <person name="Stanley E.J."/>
            <person name="Zarowiecki M."/>
            <person name="Liu J.Z."/>
            <person name="Huckvale T."/>
            <person name="Cooper P.J."/>
            <person name="Grencis R.K."/>
            <person name="Berriman M."/>
        </authorList>
    </citation>
    <scope>NUCLEOTIDE SEQUENCE [LARGE SCALE GENOMIC DNA]</scope>
</reference>
<accession>A0A077ZFZ2</accession>
<dbReference type="PANTHER" id="PTHR21314">
    <property type="entry name" value="QUEUOSINE 5'-PHOSPHATE N-GLYCOSYLASE_HYDROLASE-RELATED"/>
    <property type="match status" value="1"/>
</dbReference>
<dbReference type="PANTHER" id="PTHR21314:SF0">
    <property type="entry name" value="QUEUOSINE 5'-PHOSPHATE N-GLYCOSYLASE_HYDROLASE"/>
    <property type="match status" value="1"/>
</dbReference>
<evidence type="ECO:0000256" key="5">
    <source>
        <dbReference type="ARBA" id="ARBA00048204"/>
    </source>
</evidence>
<reference evidence="7" key="1">
    <citation type="submission" date="2014-01" db="EMBL/GenBank/DDBJ databases">
        <authorList>
            <person name="Aslett M."/>
        </authorList>
    </citation>
    <scope>NUCLEOTIDE SEQUENCE</scope>
</reference>
<dbReference type="GO" id="GO:0016787">
    <property type="term" value="F:hydrolase activity"/>
    <property type="evidence" value="ECO:0007669"/>
    <property type="project" value="UniProtKB-KW"/>
</dbReference>
<name>A0A077ZFZ2_TRITR</name>
<evidence type="ECO:0000256" key="6">
    <source>
        <dbReference type="RuleBase" id="RU365002"/>
    </source>
</evidence>
<protein>
    <recommendedName>
        <fullName evidence="3 6">Queuosine 5'-phosphate N-glycosylase/hydrolase</fullName>
        <ecNumber evidence="6">3.2.2.-</ecNumber>
    </recommendedName>
    <alternativeName>
        <fullName evidence="4 6">Queuosine-nucleotide N-glycosylase/hydrolase</fullName>
    </alternativeName>
</protein>
<dbReference type="GO" id="GO:0006400">
    <property type="term" value="P:tRNA modification"/>
    <property type="evidence" value="ECO:0007669"/>
    <property type="project" value="TreeGrafter"/>
</dbReference>
<comment type="similarity">
    <text evidence="2 6">Belongs to the QNG1 protein family.</text>
</comment>
<comment type="function">
    <text evidence="6">Catalyzes the hydrolysis of queuosine 5'-phosphate, releasing the nucleobase queuine (q). Is required for salvage of queuine from exogenous queuosine (Q) that is imported and then converted to queuosine 5'-phosphate intracellularly.</text>
</comment>
<evidence type="ECO:0000313" key="8">
    <source>
        <dbReference type="Proteomes" id="UP000030665"/>
    </source>
</evidence>
<dbReference type="EC" id="3.2.2.-" evidence="6"/>
<proteinExistence type="inferred from homology"/>
<comment type="catalytic activity">
    <reaction evidence="5 6">
        <text>queuosine 5'-phosphate + H2O = queuine + D-ribose 5-phosphate</text>
        <dbReference type="Rhea" id="RHEA:75387"/>
        <dbReference type="ChEBI" id="CHEBI:15377"/>
        <dbReference type="ChEBI" id="CHEBI:17433"/>
        <dbReference type="ChEBI" id="CHEBI:78346"/>
        <dbReference type="ChEBI" id="CHEBI:194371"/>
    </reaction>
    <physiologicalReaction direction="left-to-right" evidence="5 6">
        <dbReference type="Rhea" id="RHEA:75388"/>
    </physiologicalReaction>
</comment>
<dbReference type="EMBL" id="HG806181">
    <property type="protein sequence ID" value="CDW57570.1"/>
    <property type="molecule type" value="Genomic_DNA"/>
</dbReference>
<dbReference type="Pfam" id="PF10343">
    <property type="entry name" value="Q_salvage"/>
    <property type="match status" value="1"/>
</dbReference>
<keyword evidence="8" id="KW-1185">Reference proteome</keyword>
<evidence type="ECO:0000256" key="2">
    <source>
        <dbReference type="ARBA" id="ARBA00035119"/>
    </source>
</evidence>
<evidence type="ECO:0000256" key="4">
    <source>
        <dbReference type="ARBA" id="ARBA00035393"/>
    </source>
</evidence>